<feature type="domain" description="Heparinase II/III-like C-terminal" evidence="6">
    <location>
        <begin position="384"/>
        <end position="468"/>
    </location>
</feature>
<dbReference type="Pfam" id="PF05426">
    <property type="entry name" value="Alginate_lyase"/>
    <property type="match status" value="1"/>
</dbReference>
<evidence type="ECO:0000313" key="7">
    <source>
        <dbReference type="EMBL" id="MEC0228263.1"/>
    </source>
</evidence>
<dbReference type="PANTHER" id="PTHR39210">
    <property type="entry name" value="HEPARIN-SULFATE LYASE"/>
    <property type="match status" value="1"/>
</dbReference>
<dbReference type="InterPro" id="IPR008397">
    <property type="entry name" value="Alginate_lyase_dom"/>
</dbReference>
<protein>
    <submittedName>
        <fullName evidence="7">Heparinase II/III family protein</fullName>
    </submittedName>
</protein>
<name>A0ABU6G268_9BACL</name>
<evidence type="ECO:0000256" key="4">
    <source>
        <dbReference type="ARBA" id="ARBA00023239"/>
    </source>
</evidence>
<dbReference type="RefSeq" id="WP_326072517.1">
    <property type="nucleotide sequence ID" value="NZ_JARLKY010000030.1"/>
</dbReference>
<reference evidence="7 8" key="1">
    <citation type="submission" date="2023-03" db="EMBL/GenBank/DDBJ databases">
        <title>Bacillus Genome Sequencing.</title>
        <authorList>
            <person name="Dunlap C."/>
        </authorList>
    </citation>
    <scope>NUCLEOTIDE SEQUENCE [LARGE SCALE GENOMIC DNA]</scope>
    <source>
        <strain evidence="7 8">BD-533</strain>
    </source>
</reference>
<proteinExistence type="predicted"/>
<dbReference type="Proteomes" id="UP001338137">
    <property type="component" value="Unassembled WGS sequence"/>
</dbReference>
<comment type="caution">
    <text evidence="7">The sequence shown here is derived from an EMBL/GenBank/DDBJ whole genome shotgun (WGS) entry which is preliminary data.</text>
</comment>
<evidence type="ECO:0000256" key="2">
    <source>
        <dbReference type="ARBA" id="ARBA00022729"/>
    </source>
</evidence>
<dbReference type="InterPro" id="IPR012480">
    <property type="entry name" value="Hepar_II_III_C"/>
</dbReference>
<dbReference type="SUPFAM" id="SSF48230">
    <property type="entry name" value="Chondroitin AC/alginate lyase"/>
    <property type="match status" value="1"/>
</dbReference>
<gene>
    <name evidence="7" type="ORF">P4I72_14120</name>
</gene>
<dbReference type="Gene3D" id="2.70.98.70">
    <property type="match status" value="1"/>
</dbReference>
<keyword evidence="3" id="KW-0574">Periplasm</keyword>
<evidence type="ECO:0000259" key="6">
    <source>
        <dbReference type="Pfam" id="PF07940"/>
    </source>
</evidence>
<keyword evidence="4" id="KW-0456">Lyase</keyword>
<keyword evidence="8" id="KW-1185">Reference proteome</keyword>
<accession>A0ABU6G268</accession>
<dbReference type="Gene3D" id="1.50.10.100">
    <property type="entry name" value="Chondroitin AC/alginate lyase"/>
    <property type="match status" value="1"/>
</dbReference>
<organism evidence="7 8">
    <name type="scientific">Paenibacillus alba</name>
    <dbReference type="NCBI Taxonomy" id="1197127"/>
    <lineage>
        <taxon>Bacteria</taxon>
        <taxon>Bacillati</taxon>
        <taxon>Bacillota</taxon>
        <taxon>Bacilli</taxon>
        <taxon>Bacillales</taxon>
        <taxon>Paenibacillaceae</taxon>
        <taxon>Paenibacillus</taxon>
    </lineage>
</organism>
<evidence type="ECO:0000256" key="3">
    <source>
        <dbReference type="ARBA" id="ARBA00022764"/>
    </source>
</evidence>
<feature type="domain" description="Alginate lyase" evidence="5">
    <location>
        <begin position="194"/>
        <end position="294"/>
    </location>
</feature>
<evidence type="ECO:0000259" key="5">
    <source>
        <dbReference type="Pfam" id="PF05426"/>
    </source>
</evidence>
<comment type="subcellular location">
    <subcellularLocation>
        <location evidence="1">Periplasm</location>
    </subcellularLocation>
</comment>
<dbReference type="EMBL" id="JARLKY010000030">
    <property type="protein sequence ID" value="MEC0228263.1"/>
    <property type="molecule type" value="Genomic_DNA"/>
</dbReference>
<dbReference type="PANTHER" id="PTHR39210:SF1">
    <property type="entry name" value="HEPARIN-SULFATE LYASE"/>
    <property type="match status" value="1"/>
</dbReference>
<keyword evidence="2" id="KW-0732">Signal</keyword>
<dbReference type="InterPro" id="IPR008929">
    <property type="entry name" value="Chondroitin_lyas"/>
</dbReference>
<dbReference type="Pfam" id="PF07940">
    <property type="entry name" value="Hepar_II_III_C"/>
    <property type="match status" value="1"/>
</dbReference>
<sequence length="702" mass="79322">MDTNRLQRLRTNASSPEFAEAMALLRQEAEEASRITYTIQPNEQGQWTHYYHCHEDGTRLTFDWQEPFLHRCPTCGRGRTGEPFDSAWTSIAHSLIGRAVYHMALLAAIEPDANRLAMVKSYLMAYANQYETYGIHGNIPYNGPGKLFAQTLDEAHWIIDLAMGYDVIKEHLTAEEEAHIRGGLLEPCAQFLIAHKESQIHNHSVLITSAIASIGLLLRDTDIFLSGLEGQYGLHDQLERGIFEDGLWYEGNVQYHFYAFKSLLHYALIAEGTEADIWSHQGIKSMFDYPLHFVLPSGAMPTLNDAGLGDSIGAYTPYYEIALDIYGDEIYRSLLNTAYGTEWADKHYISVKTVSRSSVYALLFGQSLEPSKDRESVSLWGTSHRTQAFPASGLTKLVHRQGWEVILKHSRFGGEHDHMDRLGLSAVYGGVPLLIDPGTTAYGIPAHYGWFKHTYSHNTVSMNGADQPPRDGRIVQLEEQPWGVWAEMAVDWLADDFHMKDNIMMPEELNPWDVQAYEGTRLQRINALSEDHLLDIVCVRVPELRDVHWMNHFSGTLLGTDEQAWMATEEPLGKLDQKWLKEKKKLANAKRAFSYQMCEGTLEQLTWCSQPVDIYTALTPDNPPNSSRTSLIQRVAAEKSVIFVQAIFYKPNEKITDQSMKPGTILVSGDEESGYLIKLVRDGSEHRYALAVQSDKASLSKV</sequence>
<evidence type="ECO:0000256" key="1">
    <source>
        <dbReference type="ARBA" id="ARBA00004418"/>
    </source>
</evidence>
<evidence type="ECO:0000313" key="8">
    <source>
        <dbReference type="Proteomes" id="UP001338137"/>
    </source>
</evidence>